<comment type="catalytic activity">
    <reaction evidence="8">
        <text>3-methylbut-2-enoyl-CoA + hydrogencarbonate + ATP = 3-methyl-(2E)-glutaconyl-CoA + ADP + phosphate + H(+)</text>
        <dbReference type="Rhea" id="RHEA:13589"/>
        <dbReference type="ChEBI" id="CHEBI:15378"/>
        <dbReference type="ChEBI" id="CHEBI:17544"/>
        <dbReference type="ChEBI" id="CHEBI:30616"/>
        <dbReference type="ChEBI" id="CHEBI:43474"/>
        <dbReference type="ChEBI" id="CHEBI:57344"/>
        <dbReference type="ChEBI" id="CHEBI:57346"/>
        <dbReference type="ChEBI" id="CHEBI:456216"/>
        <dbReference type="EC" id="6.4.1.4"/>
    </reaction>
</comment>
<dbReference type="Gramene" id="Tc02v2_t008270.1">
    <property type="protein sequence ID" value="Tc02v2_p008270.1"/>
    <property type="gene ID" value="Tc02v2_g008270"/>
</dbReference>
<dbReference type="InterPro" id="IPR045190">
    <property type="entry name" value="MCCB/AccD1-like"/>
</dbReference>
<feature type="domain" description="CoA carboxyltransferase C-terminal" evidence="10">
    <location>
        <begin position="323"/>
        <end position="569"/>
    </location>
</feature>
<dbReference type="GO" id="GO:0004485">
    <property type="term" value="F:methylcrotonoyl-CoA carboxylase activity"/>
    <property type="evidence" value="ECO:0007669"/>
    <property type="project" value="UniProtKB-EC"/>
</dbReference>
<evidence type="ECO:0000256" key="7">
    <source>
        <dbReference type="ARBA" id="ARBA00031404"/>
    </source>
</evidence>
<dbReference type="GeneID" id="18607947"/>
<reference evidence="11" key="1">
    <citation type="journal article" date="1997" name="Nucleic Acids Res.">
        <title>tRNAscan-SE: a program for improved detection of transfer RNA genes in genomic sequence.</title>
        <authorList>
            <person name="Lowe T.M."/>
            <person name="Eddy S.R."/>
        </authorList>
    </citation>
    <scope>NUCLEOTIDE SEQUENCE [LARGE SCALE GENOMIC DNA]</scope>
    <source>
        <strain evidence="11">r\B97-61/B2</strain>
    </source>
</reference>
<evidence type="ECO:0000256" key="6">
    <source>
        <dbReference type="ARBA" id="ARBA00031237"/>
    </source>
</evidence>
<dbReference type="Gene3D" id="3.90.226.10">
    <property type="entry name" value="2-enoyl-CoA Hydratase, Chain A, domain 1"/>
    <property type="match status" value="2"/>
</dbReference>
<comment type="pathway">
    <text evidence="4">Amino-acid degradation; L-leucine degradation; (S)-3-hydroxy-3-methylglutaryl-CoA from 3-isovaleryl-CoA: step 2/3.</text>
</comment>
<keyword evidence="2" id="KW-0547">Nucleotide-binding</keyword>
<protein>
    <recommendedName>
        <fullName evidence="5">methylcrotonoyl-CoA carboxylase</fullName>
        <ecNumber evidence="5">6.4.1.4</ecNumber>
    </recommendedName>
    <alternativeName>
        <fullName evidence="7">3-methylcrotonyl-CoA carboxylase 2</fullName>
    </alternativeName>
    <alternativeName>
        <fullName evidence="6">3-methylcrotonyl-CoA:carbon dioxide ligase subunit beta</fullName>
    </alternativeName>
</protein>
<evidence type="ECO:0000313" key="12">
    <source>
        <dbReference type="RefSeq" id="XP_007042443.2"/>
    </source>
</evidence>
<evidence type="ECO:0000313" key="11">
    <source>
        <dbReference type="Proteomes" id="UP000694886"/>
    </source>
</evidence>
<name>A0AB32VHA8_THECC</name>
<accession>A0AB32VHA8</accession>
<evidence type="ECO:0000256" key="4">
    <source>
        <dbReference type="ARBA" id="ARBA00025711"/>
    </source>
</evidence>
<dbReference type="RefSeq" id="XP_007042443.2">
    <property type="nucleotide sequence ID" value="XM_007042381.2"/>
</dbReference>
<evidence type="ECO:0000256" key="1">
    <source>
        <dbReference type="ARBA" id="ARBA00006102"/>
    </source>
</evidence>
<dbReference type="InterPro" id="IPR011763">
    <property type="entry name" value="COA_CT_C"/>
</dbReference>
<dbReference type="GO" id="GO:0005524">
    <property type="term" value="F:ATP binding"/>
    <property type="evidence" value="ECO:0007669"/>
    <property type="project" value="UniProtKB-KW"/>
</dbReference>
<dbReference type="Pfam" id="PF01039">
    <property type="entry name" value="Carboxyl_trans"/>
    <property type="match status" value="1"/>
</dbReference>
<comment type="similarity">
    <text evidence="1">Belongs to the AccD/PCCB family.</text>
</comment>
<keyword evidence="3" id="KW-0067">ATP-binding</keyword>
<dbReference type="InterPro" id="IPR011762">
    <property type="entry name" value="COA_CT_N"/>
</dbReference>
<dbReference type="FunFam" id="3.90.226.10:FF:000004">
    <property type="entry name" value="Methylcrotonoyl-CoA carboxylase beta chain"/>
    <property type="match status" value="1"/>
</dbReference>
<evidence type="ECO:0000256" key="5">
    <source>
        <dbReference type="ARBA" id="ARBA00026116"/>
    </source>
</evidence>
<dbReference type="EC" id="6.4.1.4" evidence="5"/>
<evidence type="ECO:0000256" key="2">
    <source>
        <dbReference type="ARBA" id="ARBA00022741"/>
    </source>
</evidence>
<feature type="domain" description="CoA carboxyltransferase N-terminal" evidence="9">
    <location>
        <begin position="58"/>
        <end position="314"/>
    </location>
</feature>
<dbReference type="SUPFAM" id="SSF52096">
    <property type="entry name" value="ClpP/crotonase"/>
    <property type="match status" value="2"/>
</dbReference>
<evidence type="ECO:0000256" key="8">
    <source>
        <dbReference type="ARBA" id="ARBA00052347"/>
    </source>
</evidence>
<reference evidence="12" key="2">
    <citation type="submission" date="2025-08" db="UniProtKB">
        <authorList>
            <consortium name="RefSeq"/>
        </authorList>
    </citation>
    <scope>IDENTIFICATION</scope>
</reference>
<dbReference type="PROSITE" id="PS50989">
    <property type="entry name" value="COA_CT_CTER"/>
    <property type="match status" value="1"/>
</dbReference>
<sequence length="577" mass="62480">MLRTLVRKAASASWTVNSAPCIIANPIQRLQTKHFSIGLLPDGVNRNSDSFAQNSDAMERLLSELQSHINKVLAGGGEAAVKRNRSRNKLLPRERIDRLLDPGSSFLEFSQLAGHELYEDPLPSGGIITGTGPVHGRLCMFVANDPTVKGGTYYPITIKKHLRAQEIAAQCKLPCIYLVDSGGAFLPKQAEVFPDKENFGRIFYNQATMSAQGIPQVALVLGSCTAGGAYIPAMADESVMVKGNGTIFLAGPPLVKAATGEEVSAEDLGGATVHCKTSGVSDYFAQDEMHGLALGRNIVKNLHLAGRQGMLNASPSINLDYKEPLYDVKELRSIAPVDHKQQFDVRSVIARIVDGSEFDEFKKLYGTTLVTGFARIFGQPVGILGNNGILFNESALKGTHFIELCSQRNIPLVFLQNITGFMVGSRSEANGIAKSGAKLVMAVSCAKVPKVTIMIGGSFGAGNYAMCGRAFNPNFLFLWPNARISVMGGAQAAGVLSQIEGANKKRQGIQWTKEEEEKFKAKVVEAYEREGNPYYSTARLWDDGIIDPADTRKILGLSISASMNHPLEDTKYGVFRM</sequence>
<dbReference type="InterPro" id="IPR029045">
    <property type="entry name" value="ClpP/crotonase-like_dom_sf"/>
</dbReference>
<gene>
    <name evidence="12" type="primary">LOC18607947</name>
</gene>
<evidence type="ECO:0000256" key="3">
    <source>
        <dbReference type="ARBA" id="ARBA00022840"/>
    </source>
</evidence>
<organism evidence="11 12">
    <name type="scientific">Theobroma cacao</name>
    <name type="common">Cacao</name>
    <name type="synonym">Cocoa</name>
    <dbReference type="NCBI Taxonomy" id="3641"/>
    <lineage>
        <taxon>Eukaryota</taxon>
        <taxon>Viridiplantae</taxon>
        <taxon>Streptophyta</taxon>
        <taxon>Embryophyta</taxon>
        <taxon>Tracheophyta</taxon>
        <taxon>Spermatophyta</taxon>
        <taxon>Magnoliopsida</taxon>
        <taxon>eudicotyledons</taxon>
        <taxon>Gunneridae</taxon>
        <taxon>Pentapetalae</taxon>
        <taxon>rosids</taxon>
        <taxon>malvids</taxon>
        <taxon>Malvales</taxon>
        <taxon>Malvaceae</taxon>
        <taxon>Byttnerioideae</taxon>
        <taxon>Theobroma</taxon>
    </lineage>
</organism>
<dbReference type="KEGG" id="tcc:18607947"/>
<dbReference type="InterPro" id="IPR034733">
    <property type="entry name" value="AcCoA_carboxyl_beta"/>
</dbReference>
<dbReference type="PANTHER" id="PTHR22855:SF13">
    <property type="entry name" value="METHYLCROTONOYL-COA CARBOXYLASE BETA CHAIN, MITOCHONDRIAL"/>
    <property type="match status" value="1"/>
</dbReference>
<dbReference type="PANTHER" id="PTHR22855">
    <property type="entry name" value="ACETYL, PROPIONYL, PYRUVATE, AND GLUTACONYL CARBOXYLASE-RELATED"/>
    <property type="match status" value="1"/>
</dbReference>
<dbReference type="Proteomes" id="UP000694886">
    <property type="component" value="Chromosome 2"/>
</dbReference>
<dbReference type="AlphaFoldDB" id="A0AB32VHA8"/>
<dbReference type="FunFam" id="3.90.226.10:FF:000007">
    <property type="entry name" value="Methylcrotonoyl-CoA carboxylase subunit beta"/>
    <property type="match status" value="1"/>
</dbReference>
<evidence type="ECO:0000259" key="9">
    <source>
        <dbReference type="PROSITE" id="PS50980"/>
    </source>
</evidence>
<evidence type="ECO:0000259" key="10">
    <source>
        <dbReference type="PROSITE" id="PS50989"/>
    </source>
</evidence>
<dbReference type="PROSITE" id="PS50980">
    <property type="entry name" value="COA_CT_NTER"/>
    <property type="match status" value="1"/>
</dbReference>
<proteinExistence type="inferred from homology"/>